<dbReference type="InParanoid" id="A3M0E0"/>
<evidence type="ECO:0000313" key="2">
    <source>
        <dbReference type="EMBL" id="ABN68506.2"/>
    </source>
</evidence>
<dbReference type="HOGENOM" id="CLU_664124_0_0_1"/>
<name>A3M0E0_PICST</name>
<feature type="region of interest" description="Disordered" evidence="1">
    <location>
        <begin position="1"/>
        <end position="43"/>
    </location>
</feature>
<accession>A3M0E0</accession>
<dbReference type="KEGG" id="pic:PICST_68519"/>
<organism evidence="2 3">
    <name type="scientific">Scheffersomyces stipitis (strain ATCC 58785 / CBS 6054 / NBRC 10063 / NRRL Y-11545)</name>
    <name type="common">Yeast</name>
    <name type="synonym">Pichia stipitis</name>
    <dbReference type="NCBI Taxonomy" id="322104"/>
    <lineage>
        <taxon>Eukaryota</taxon>
        <taxon>Fungi</taxon>
        <taxon>Dikarya</taxon>
        <taxon>Ascomycota</taxon>
        <taxon>Saccharomycotina</taxon>
        <taxon>Pichiomycetes</taxon>
        <taxon>Debaryomycetaceae</taxon>
        <taxon>Scheffersomyces</taxon>
    </lineage>
</organism>
<proteinExistence type="predicted"/>
<keyword evidence="3" id="KW-1185">Reference proteome</keyword>
<protein>
    <submittedName>
        <fullName evidence="2">Sericin-2 (Silk gum protein 2)</fullName>
    </submittedName>
</protein>
<dbReference type="Proteomes" id="UP000002258">
    <property type="component" value="Chromosome 8"/>
</dbReference>
<dbReference type="RefSeq" id="XP_001386535.2">
    <property type="nucleotide sequence ID" value="XM_001386498.1"/>
</dbReference>
<feature type="compositionally biased region" description="Basic residues" evidence="1">
    <location>
        <begin position="364"/>
        <end position="376"/>
    </location>
</feature>
<dbReference type="AlphaFoldDB" id="A3M0E0"/>
<dbReference type="EMBL" id="CP000502">
    <property type="protein sequence ID" value="ABN68506.2"/>
    <property type="molecule type" value="Genomic_DNA"/>
</dbReference>
<feature type="compositionally biased region" description="Low complexity" evidence="1">
    <location>
        <begin position="95"/>
        <end position="110"/>
    </location>
</feature>
<evidence type="ECO:0000256" key="1">
    <source>
        <dbReference type="SAM" id="MobiDB-lite"/>
    </source>
</evidence>
<feature type="region of interest" description="Disordered" evidence="1">
    <location>
        <begin position="84"/>
        <end position="123"/>
    </location>
</feature>
<evidence type="ECO:0000313" key="3">
    <source>
        <dbReference type="Proteomes" id="UP000002258"/>
    </source>
</evidence>
<reference evidence="2 3" key="1">
    <citation type="journal article" date="2007" name="Nat. Biotechnol.">
        <title>Genome sequence of the lignocellulose-bioconverting and xylose-fermenting yeast Pichia stipitis.</title>
        <authorList>
            <person name="Jeffries T.W."/>
            <person name="Grigoriev I.V."/>
            <person name="Grimwood J."/>
            <person name="Laplaza J.M."/>
            <person name="Aerts A."/>
            <person name="Salamov A."/>
            <person name="Schmutz J."/>
            <person name="Lindquist E."/>
            <person name="Dehal P."/>
            <person name="Shapiro H."/>
            <person name="Jin Y.S."/>
            <person name="Passoth V."/>
            <person name="Richardson P.M."/>
        </authorList>
    </citation>
    <scope>NUCLEOTIDE SEQUENCE [LARGE SCALE GENOMIC DNA]</scope>
    <source>
        <strain evidence="3">ATCC 58785 / CBS 6054 / NBRC 10063 / NRRL Y-11545</strain>
    </source>
</reference>
<dbReference type="GeneID" id="4841136"/>
<gene>
    <name evidence="2" type="primary">SER2</name>
    <name evidence="2" type="ORF">PICST_68519</name>
</gene>
<sequence length="389" mass="44330">MSNSPTSQLSAHTSERPNRNDPVSSSAAQAKSSLKKTAQKQYEARLDQQQSQIDALVLRVAALETNCGQGFSMTGDGSCAITNSTSENSLENDSRSVTSSTFTSTDSVHSNGPRTSRDGHSSGLFDIDTEITEMQFQIHEDWAKLPKLDTQTARQWLRAIYILRNDADFEQLLKTESEVDWAALHFTFGYFGEDLEYYYAAWREHLIAPYRHNSLRTLGQPDNITVDVLLDYLTNFEDKARSSVIIKELNRRKTIGSNPDSQSFVAEFFDRDNDYNDRTIRFLDDMPVPLAETVKHYCTQSDETKRSIAVTTVQYYFQESIRLARFMYPSAEAFESKVQLTPGYSGNSNSIPFGSPDSRMDRKPKNKRRNRSRYSKNKSTSNKDELNYF</sequence>
<feature type="region of interest" description="Disordered" evidence="1">
    <location>
        <begin position="345"/>
        <end position="389"/>
    </location>
</feature>
<feature type="compositionally biased region" description="Polar residues" evidence="1">
    <location>
        <begin position="1"/>
        <end position="12"/>
    </location>
</feature>